<keyword evidence="2" id="KW-0805">Transcription regulation</keyword>
<keyword evidence="9" id="KW-1185">Reference proteome</keyword>
<dbReference type="GO" id="GO:0045944">
    <property type="term" value="P:positive regulation of transcription by RNA polymerase II"/>
    <property type="evidence" value="ECO:0007669"/>
    <property type="project" value="TreeGrafter"/>
</dbReference>
<dbReference type="GO" id="GO:0000981">
    <property type="term" value="F:DNA-binding transcription factor activity, RNA polymerase II-specific"/>
    <property type="evidence" value="ECO:0007669"/>
    <property type="project" value="InterPro"/>
</dbReference>
<feature type="domain" description="Zn(2)-C6 fungal-type" evidence="7">
    <location>
        <begin position="12"/>
        <end position="42"/>
    </location>
</feature>
<dbReference type="EMBL" id="MU004237">
    <property type="protein sequence ID" value="KAF2667495.1"/>
    <property type="molecule type" value="Genomic_DNA"/>
</dbReference>
<accession>A0A6A6U5D8</accession>
<dbReference type="CDD" id="cd00067">
    <property type="entry name" value="GAL4"/>
    <property type="match status" value="1"/>
</dbReference>
<organism evidence="8 9">
    <name type="scientific">Microthyrium microscopicum</name>
    <dbReference type="NCBI Taxonomy" id="703497"/>
    <lineage>
        <taxon>Eukaryota</taxon>
        <taxon>Fungi</taxon>
        <taxon>Dikarya</taxon>
        <taxon>Ascomycota</taxon>
        <taxon>Pezizomycotina</taxon>
        <taxon>Dothideomycetes</taxon>
        <taxon>Dothideomycetes incertae sedis</taxon>
        <taxon>Microthyriales</taxon>
        <taxon>Microthyriaceae</taxon>
        <taxon>Microthyrium</taxon>
    </lineage>
</organism>
<proteinExistence type="predicted"/>
<dbReference type="PANTHER" id="PTHR47540">
    <property type="entry name" value="THIAMINE REPRESSIBLE GENES REGULATORY PROTEIN THI5"/>
    <property type="match status" value="1"/>
</dbReference>
<dbReference type="GO" id="GO:0043565">
    <property type="term" value="F:sequence-specific DNA binding"/>
    <property type="evidence" value="ECO:0007669"/>
    <property type="project" value="TreeGrafter"/>
</dbReference>
<sequence length="340" mass="37551">MAQDPEEQLHSACDECRSRKLRCSGDVPICKRCQDESISCSYSIRKRMGRPRKRKKSDEEITQEPPVQRSTELSSTPGIPPAQITNPPAVSSIDQWSGYNFDATYDPLLAMPMTGFGHGLNNTAACLPNVAPLQHFQQPDSCNCVEIISHILSALRNITDFQFPVSVGYLRNAIASLYGVAACTYCPRTRPSAMQNISLLNTAIPSIVDRLQMAIQKLNEETKRLEKSGGTKELKVADPADMQHHTGTADCPAGLIMQISGAQWREISATALRKLISGPDCSILDLIEVVERRQHHWHTDPEMQKLRDGLIEKGGGDGHQPGGCLFTLGLFKDMLQQLDI</sequence>
<protein>
    <recommendedName>
        <fullName evidence="7">Zn(2)-C6 fungal-type domain-containing protein</fullName>
    </recommendedName>
</protein>
<feature type="compositionally biased region" description="Basic residues" evidence="6">
    <location>
        <begin position="44"/>
        <end position="55"/>
    </location>
</feature>
<comment type="subcellular location">
    <subcellularLocation>
        <location evidence="1">Nucleus</location>
    </subcellularLocation>
</comment>
<evidence type="ECO:0000256" key="1">
    <source>
        <dbReference type="ARBA" id="ARBA00004123"/>
    </source>
</evidence>
<evidence type="ECO:0000256" key="6">
    <source>
        <dbReference type="SAM" id="MobiDB-lite"/>
    </source>
</evidence>
<dbReference type="PROSITE" id="PS50048">
    <property type="entry name" value="ZN2_CY6_FUNGAL_2"/>
    <property type="match status" value="1"/>
</dbReference>
<name>A0A6A6U5D8_9PEZI</name>
<evidence type="ECO:0000259" key="7">
    <source>
        <dbReference type="PROSITE" id="PS50048"/>
    </source>
</evidence>
<dbReference type="SUPFAM" id="SSF57701">
    <property type="entry name" value="Zn2/Cys6 DNA-binding domain"/>
    <property type="match status" value="1"/>
</dbReference>
<dbReference type="Pfam" id="PF00172">
    <property type="entry name" value="Zn_clus"/>
    <property type="match status" value="1"/>
</dbReference>
<dbReference type="Gene3D" id="4.10.240.10">
    <property type="entry name" value="Zn(2)-C6 fungal-type DNA-binding domain"/>
    <property type="match status" value="1"/>
</dbReference>
<dbReference type="AlphaFoldDB" id="A0A6A6U5D8"/>
<dbReference type="GO" id="GO:0008270">
    <property type="term" value="F:zinc ion binding"/>
    <property type="evidence" value="ECO:0007669"/>
    <property type="project" value="InterPro"/>
</dbReference>
<feature type="compositionally biased region" description="Polar residues" evidence="6">
    <location>
        <begin position="68"/>
        <end position="88"/>
    </location>
</feature>
<dbReference type="PANTHER" id="PTHR47540:SF4">
    <property type="entry name" value="TRANSCRIPTION FACTOR RGLT"/>
    <property type="match status" value="1"/>
</dbReference>
<dbReference type="InterPro" id="IPR036864">
    <property type="entry name" value="Zn2-C6_fun-type_DNA-bd_sf"/>
</dbReference>
<dbReference type="InterPro" id="IPR051711">
    <property type="entry name" value="Stress_Response_Reg"/>
</dbReference>
<keyword evidence="4" id="KW-0804">Transcription</keyword>
<evidence type="ECO:0000256" key="2">
    <source>
        <dbReference type="ARBA" id="ARBA00023015"/>
    </source>
</evidence>
<dbReference type="SMART" id="SM00066">
    <property type="entry name" value="GAL4"/>
    <property type="match status" value="1"/>
</dbReference>
<evidence type="ECO:0000313" key="8">
    <source>
        <dbReference type="EMBL" id="KAF2667495.1"/>
    </source>
</evidence>
<dbReference type="InterPro" id="IPR001138">
    <property type="entry name" value="Zn2Cys6_DnaBD"/>
</dbReference>
<dbReference type="OrthoDB" id="4356994at2759"/>
<dbReference type="GO" id="GO:0005634">
    <property type="term" value="C:nucleus"/>
    <property type="evidence" value="ECO:0007669"/>
    <property type="project" value="UniProtKB-SubCell"/>
</dbReference>
<reference evidence="8" key="1">
    <citation type="journal article" date="2020" name="Stud. Mycol.">
        <title>101 Dothideomycetes genomes: a test case for predicting lifestyles and emergence of pathogens.</title>
        <authorList>
            <person name="Haridas S."/>
            <person name="Albert R."/>
            <person name="Binder M."/>
            <person name="Bloem J."/>
            <person name="Labutti K."/>
            <person name="Salamov A."/>
            <person name="Andreopoulos B."/>
            <person name="Baker S."/>
            <person name="Barry K."/>
            <person name="Bills G."/>
            <person name="Bluhm B."/>
            <person name="Cannon C."/>
            <person name="Castanera R."/>
            <person name="Culley D."/>
            <person name="Daum C."/>
            <person name="Ezra D."/>
            <person name="Gonzalez J."/>
            <person name="Henrissat B."/>
            <person name="Kuo A."/>
            <person name="Liang C."/>
            <person name="Lipzen A."/>
            <person name="Lutzoni F."/>
            <person name="Magnuson J."/>
            <person name="Mondo S."/>
            <person name="Nolan M."/>
            <person name="Ohm R."/>
            <person name="Pangilinan J."/>
            <person name="Park H.-J."/>
            <person name="Ramirez L."/>
            <person name="Alfaro M."/>
            <person name="Sun H."/>
            <person name="Tritt A."/>
            <person name="Yoshinaga Y."/>
            <person name="Zwiers L.-H."/>
            <person name="Turgeon B."/>
            <person name="Goodwin S."/>
            <person name="Spatafora J."/>
            <person name="Crous P."/>
            <person name="Grigoriev I."/>
        </authorList>
    </citation>
    <scope>NUCLEOTIDE SEQUENCE</scope>
    <source>
        <strain evidence="8">CBS 115976</strain>
    </source>
</reference>
<keyword evidence="5" id="KW-0539">Nucleus</keyword>
<dbReference type="PROSITE" id="PS00463">
    <property type="entry name" value="ZN2_CY6_FUNGAL_1"/>
    <property type="match status" value="1"/>
</dbReference>
<evidence type="ECO:0000256" key="4">
    <source>
        <dbReference type="ARBA" id="ARBA00023163"/>
    </source>
</evidence>
<evidence type="ECO:0000256" key="3">
    <source>
        <dbReference type="ARBA" id="ARBA00023125"/>
    </source>
</evidence>
<keyword evidence="3" id="KW-0238">DNA-binding</keyword>
<feature type="region of interest" description="Disordered" evidence="6">
    <location>
        <begin position="44"/>
        <end position="88"/>
    </location>
</feature>
<gene>
    <name evidence="8" type="ORF">BT63DRAFT_441130</name>
</gene>
<evidence type="ECO:0000313" key="9">
    <source>
        <dbReference type="Proteomes" id="UP000799302"/>
    </source>
</evidence>
<evidence type="ECO:0000256" key="5">
    <source>
        <dbReference type="ARBA" id="ARBA00023242"/>
    </source>
</evidence>
<dbReference type="Proteomes" id="UP000799302">
    <property type="component" value="Unassembled WGS sequence"/>
</dbReference>